<dbReference type="GO" id="GO:0031047">
    <property type="term" value="P:regulatory ncRNA-mediated gene silencing"/>
    <property type="evidence" value="ECO:0007669"/>
    <property type="project" value="InterPro"/>
</dbReference>
<dbReference type="OrthoDB" id="435402at2759"/>
<evidence type="ECO:0000313" key="3">
    <source>
        <dbReference type="Proteomes" id="UP000250043"/>
    </source>
</evidence>
<evidence type="ECO:0000256" key="1">
    <source>
        <dbReference type="SAM" id="MobiDB-lite"/>
    </source>
</evidence>
<protein>
    <submittedName>
        <fullName evidence="2">Uncharacterized protein</fullName>
    </submittedName>
</protein>
<dbReference type="Pfam" id="PF09692">
    <property type="entry name" value="Arb1"/>
    <property type="match status" value="1"/>
</dbReference>
<proteinExistence type="predicted"/>
<feature type="region of interest" description="Disordered" evidence="1">
    <location>
        <begin position="1"/>
        <end position="27"/>
    </location>
</feature>
<feature type="region of interest" description="Disordered" evidence="1">
    <location>
        <begin position="619"/>
        <end position="640"/>
    </location>
</feature>
<sequence>MASSLPVTVTVGPQNPPKPSAPTSANTADPLLERITFPPFPAPPPGVTIVPFKQFKPAGIQIATEDPAPGYVERDGTGAPTVALRVKHSLTAAEQHKRNKRARVTLPNGQTRRLLWFEEWEDGEALRRTDVSPSLPRFDRLKQACADFKHGRPFPLPTTDTFKLWDHFRLSTGMITHLNPPNANKARQRQQVEADDDDEDGDSKPKDQKVVIVDDEEARVIERERRDQERIQRQSAVLDEIQQTRKDNFYEIRQMRTDAFFDDTEKNMKIFFSSYFREKGLIWSTLRCRDAPIMLDFFLRFLLRSRVFPEPEYEKGFRKALAIVEQAKKELPHTFTIGQLVPDDFSKGCVQLWGDMGMLILDGDGEETKEDHAMDTTKDTNADDIKTILGDVDVEVISPEAVADMETEAKQDPDSTLAENLASGGWGNPAAVPSTTGDAWGASGGWGAADENNGWGSGGASSWTDTPSPNALTAFLGPTPLPLTHTTGLVERSTRRIAQVVPPDARRAPKKKKRDAGAAEQVEEELAARLAKVVLVPWGEYDVHPRAEVTHPQFLRDSRGAVAMDEAGDSAPTGPRPFNPYKDEITVLIDPQIAQHMWLGMGLGATWVQLVRQDPTKSAEAVETKGKKKQKGGAGEPGEPTKFWYMEQLSMILPSFHTENVPHKRPFDYPQQL</sequence>
<dbReference type="EMBL" id="KV722343">
    <property type="protein sequence ID" value="OCH94547.1"/>
    <property type="molecule type" value="Genomic_DNA"/>
</dbReference>
<dbReference type="AlphaFoldDB" id="A0A8E2J4E8"/>
<dbReference type="GO" id="GO:0033167">
    <property type="term" value="C:ARC complex"/>
    <property type="evidence" value="ECO:0007669"/>
    <property type="project" value="InterPro"/>
</dbReference>
<evidence type="ECO:0000313" key="2">
    <source>
        <dbReference type="EMBL" id="OCH94547.1"/>
    </source>
</evidence>
<gene>
    <name evidence="2" type="ORF">OBBRIDRAFT_789237</name>
</gene>
<feature type="region of interest" description="Disordered" evidence="1">
    <location>
        <begin position="446"/>
        <end position="520"/>
    </location>
</feature>
<feature type="compositionally biased region" description="Polar residues" evidence="1">
    <location>
        <begin position="1"/>
        <end position="13"/>
    </location>
</feature>
<accession>A0A8E2J4E8</accession>
<dbReference type="InterPro" id="IPR018606">
    <property type="entry name" value="Arb1"/>
</dbReference>
<organism evidence="2 3">
    <name type="scientific">Obba rivulosa</name>
    <dbReference type="NCBI Taxonomy" id="1052685"/>
    <lineage>
        <taxon>Eukaryota</taxon>
        <taxon>Fungi</taxon>
        <taxon>Dikarya</taxon>
        <taxon>Basidiomycota</taxon>
        <taxon>Agaricomycotina</taxon>
        <taxon>Agaricomycetes</taxon>
        <taxon>Polyporales</taxon>
        <taxon>Gelatoporiaceae</taxon>
        <taxon>Obba</taxon>
    </lineage>
</organism>
<feature type="region of interest" description="Disordered" evidence="1">
    <location>
        <begin position="176"/>
        <end position="208"/>
    </location>
</feature>
<reference evidence="2 3" key="1">
    <citation type="submission" date="2016-07" db="EMBL/GenBank/DDBJ databases">
        <title>Draft genome of the white-rot fungus Obba rivulosa 3A-2.</title>
        <authorList>
            <consortium name="DOE Joint Genome Institute"/>
            <person name="Miettinen O."/>
            <person name="Riley R."/>
            <person name="Acob R."/>
            <person name="Barry K."/>
            <person name="Cullen D."/>
            <person name="De Vries R."/>
            <person name="Hainaut M."/>
            <person name="Hatakka A."/>
            <person name="Henrissat B."/>
            <person name="Hilden K."/>
            <person name="Kuo R."/>
            <person name="Labutti K."/>
            <person name="Lipzen A."/>
            <person name="Makela M.R."/>
            <person name="Sandor L."/>
            <person name="Spatafora J.W."/>
            <person name="Grigoriev I.V."/>
            <person name="Hibbett D.S."/>
        </authorList>
    </citation>
    <scope>NUCLEOTIDE SEQUENCE [LARGE SCALE GENOMIC DNA]</scope>
    <source>
        <strain evidence="2 3">3A-2</strain>
    </source>
</reference>
<name>A0A8E2J4E8_9APHY</name>
<feature type="compositionally biased region" description="Low complexity" evidence="1">
    <location>
        <begin position="476"/>
        <end position="489"/>
    </location>
</feature>
<keyword evidence="3" id="KW-1185">Reference proteome</keyword>
<dbReference type="Proteomes" id="UP000250043">
    <property type="component" value="Unassembled WGS sequence"/>
</dbReference>